<organism evidence="1 2">
    <name type="scientific">Acaryochloris marina (strain MBIC 11017)</name>
    <dbReference type="NCBI Taxonomy" id="329726"/>
    <lineage>
        <taxon>Bacteria</taxon>
        <taxon>Bacillati</taxon>
        <taxon>Cyanobacteriota</taxon>
        <taxon>Cyanophyceae</taxon>
        <taxon>Acaryochloridales</taxon>
        <taxon>Acaryochloridaceae</taxon>
        <taxon>Acaryochloris</taxon>
    </lineage>
</organism>
<name>B0CD85_ACAM1</name>
<sequence length="132" mass="14904">MVRYRQLLASEDPAWTYVSGKLRSGYGVASGRGVDSPYPEGTIALQTPYFKELGLDLTPYYPGTLNILIAPAQFQMIQPQWTFPLVHWYPASCPETFSFSPCQVKSGDHLASGLIYYPHPETKPEHFQDPNY</sequence>
<evidence type="ECO:0000313" key="2">
    <source>
        <dbReference type="Proteomes" id="UP000000268"/>
    </source>
</evidence>
<dbReference type="STRING" id="329726.AM1_0627"/>
<dbReference type="RefSeq" id="WP_012161272.1">
    <property type="nucleotide sequence ID" value="NC_009925.1"/>
</dbReference>
<reference evidence="1 2" key="1">
    <citation type="journal article" date="2008" name="Proc. Natl. Acad. Sci. U.S.A.">
        <title>Niche adaptation and genome expansion in the chlorophyll d-producing cyanobacterium Acaryochloris marina.</title>
        <authorList>
            <person name="Swingley W.D."/>
            <person name="Chen M."/>
            <person name="Cheung P.C."/>
            <person name="Conrad A.L."/>
            <person name="Dejesa L.C."/>
            <person name="Hao J."/>
            <person name="Honchak B.M."/>
            <person name="Karbach L.E."/>
            <person name="Kurdoglu A."/>
            <person name="Lahiri S."/>
            <person name="Mastrian S.D."/>
            <person name="Miyashita H."/>
            <person name="Page L."/>
            <person name="Ramakrishna P."/>
            <person name="Satoh S."/>
            <person name="Sattley W.M."/>
            <person name="Shimada Y."/>
            <person name="Taylor H.L."/>
            <person name="Tomo T."/>
            <person name="Tsuchiya T."/>
            <person name="Wang Z.T."/>
            <person name="Raymond J."/>
            <person name="Mimuro M."/>
            <person name="Blankenship R.E."/>
            <person name="Touchman J.W."/>
        </authorList>
    </citation>
    <scope>NUCLEOTIDE SEQUENCE [LARGE SCALE GENOMIC DNA]</scope>
    <source>
        <strain evidence="2">MBIC 11017</strain>
    </source>
</reference>
<protein>
    <submittedName>
        <fullName evidence="1">Uncharacterized protein</fullName>
    </submittedName>
</protein>
<gene>
    <name evidence="1" type="ordered locus">AM1_0627</name>
</gene>
<accession>B0CD85</accession>
<dbReference type="EMBL" id="CP000828">
    <property type="protein sequence ID" value="ABW25676.1"/>
    <property type="molecule type" value="Genomic_DNA"/>
</dbReference>
<proteinExistence type="predicted"/>
<dbReference type="KEGG" id="amr:AM1_0627"/>
<dbReference type="HOGENOM" id="CLU_142749_0_0_3"/>
<keyword evidence="2" id="KW-1185">Reference proteome</keyword>
<dbReference type="Proteomes" id="UP000000268">
    <property type="component" value="Chromosome"/>
</dbReference>
<dbReference type="AlphaFoldDB" id="B0CD85"/>
<evidence type="ECO:0000313" key="1">
    <source>
        <dbReference type="EMBL" id="ABW25676.1"/>
    </source>
</evidence>
<dbReference type="eggNOG" id="ENOG5031NXM">
    <property type="taxonomic scope" value="Bacteria"/>
</dbReference>